<dbReference type="RefSeq" id="XP_033380600.1">
    <property type="nucleotide sequence ID" value="XM_033532309.1"/>
</dbReference>
<evidence type="ECO:0000256" key="1">
    <source>
        <dbReference type="SAM" id="MobiDB-lite"/>
    </source>
</evidence>
<dbReference type="NCBIfam" id="TIGR01167">
    <property type="entry name" value="LPXTG_anchor"/>
    <property type="match status" value="1"/>
</dbReference>
<evidence type="ECO:0008006" key="6">
    <source>
        <dbReference type="Google" id="ProtNLM"/>
    </source>
</evidence>
<organism evidence="4 5">
    <name type="scientific">Aaosphaeria arxii CBS 175.79</name>
    <dbReference type="NCBI Taxonomy" id="1450172"/>
    <lineage>
        <taxon>Eukaryota</taxon>
        <taxon>Fungi</taxon>
        <taxon>Dikarya</taxon>
        <taxon>Ascomycota</taxon>
        <taxon>Pezizomycotina</taxon>
        <taxon>Dothideomycetes</taxon>
        <taxon>Pleosporomycetidae</taxon>
        <taxon>Pleosporales</taxon>
        <taxon>Pleosporales incertae sedis</taxon>
        <taxon>Aaosphaeria</taxon>
    </lineage>
</organism>
<keyword evidence="2" id="KW-1133">Transmembrane helix</keyword>
<evidence type="ECO:0000256" key="3">
    <source>
        <dbReference type="SAM" id="SignalP"/>
    </source>
</evidence>
<sequence>MLLALMMLLPSASALALEAAITPAPKLLRRQEILDKETPRLIGYTYDKGAYSVWDCRESSAFITSGNFGRCAETAKESFIATTCLSGSIMAGEGTSSTCTGTAAQTRCQTGTVLHYINDQQPIMNYQCWPAWDQGDWQATITTTIVSSTLSSSASPSRSSSAATLTSSSASSSQQSQTSASSVTGTSTTSPPTTSQETSNGGGVTGSSGEESKAWIAGAVIGPLAGLALVGAGFWFWWRRRQNKKNPYRNGAVELGSDVKNAQVYAYHAGQNGGPSAPPAELSGQQYAELEGSQKGHFAEADGTPITKGGNTEKP</sequence>
<name>A0A6A5XHH5_9PLEO</name>
<evidence type="ECO:0000313" key="4">
    <source>
        <dbReference type="EMBL" id="KAF2012261.1"/>
    </source>
</evidence>
<reference evidence="4" key="1">
    <citation type="journal article" date="2020" name="Stud. Mycol.">
        <title>101 Dothideomycetes genomes: a test case for predicting lifestyles and emergence of pathogens.</title>
        <authorList>
            <person name="Haridas S."/>
            <person name="Albert R."/>
            <person name="Binder M."/>
            <person name="Bloem J."/>
            <person name="Labutti K."/>
            <person name="Salamov A."/>
            <person name="Andreopoulos B."/>
            <person name="Baker S."/>
            <person name="Barry K."/>
            <person name="Bills G."/>
            <person name="Bluhm B."/>
            <person name="Cannon C."/>
            <person name="Castanera R."/>
            <person name="Culley D."/>
            <person name="Daum C."/>
            <person name="Ezra D."/>
            <person name="Gonzalez J."/>
            <person name="Henrissat B."/>
            <person name="Kuo A."/>
            <person name="Liang C."/>
            <person name="Lipzen A."/>
            <person name="Lutzoni F."/>
            <person name="Magnuson J."/>
            <person name="Mondo S."/>
            <person name="Nolan M."/>
            <person name="Ohm R."/>
            <person name="Pangilinan J."/>
            <person name="Park H.-J."/>
            <person name="Ramirez L."/>
            <person name="Alfaro M."/>
            <person name="Sun H."/>
            <person name="Tritt A."/>
            <person name="Yoshinaga Y."/>
            <person name="Zwiers L.-H."/>
            <person name="Turgeon B."/>
            <person name="Goodwin S."/>
            <person name="Spatafora J."/>
            <person name="Crous P."/>
            <person name="Grigoriev I."/>
        </authorList>
    </citation>
    <scope>NUCLEOTIDE SEQUENCE</scope>
    <source>
        <strain evidence="4">CBS 175.79</strain>
    </source>
</reference>
<keyword evidence="2" id="KW-0812">Transmembrane</keyword>
<keyword evidence="3" id="KW-0732">Signal</keyword>
<feature type="transmembrane region" description="Helical" evidence="2">
    <location>
        <begin position="214"/>
        <end position="238"/>
    </location>
</feature>
<keyword evidence="5" id="KW-1185">Reference proteome</keyword>
<accession>A0A6A5XHH5</accession>
<feature type="region of interest" description="Disordered" evidence="1">
    <location>
        <begin position="150"/>
        <end position="210"/>
    </location>
</feature>
<protein>
    <recommendedName>
        <fullName evidence="6">Mid2 domain-containing protein</fullName>
    </recommendedName>
</protein>
<dbReference type="GeneID" id="54289706"/>
<dbReference type="Proteomes" id="UP000799778">
    <property type="component" value="Unassembled WGS sequence"/>
</dbReference>
<feature type="chain" id="PRO_5025620823" description="Mid2 domain-containing protein" evidence="3">
    <location>
        <begin position="17"/>
        <end position="315"/>
    </location>
</feature>
<evidence type="ECO:0000256" key="2">
    <source>
        <dbReference type="SAM" id="Phobius"/>
    </source>
</evidence>
<dbReference type="AlphaFoldDB" id="A0A6A5XHH5"/>
<feature type="signal peptide" evidence="3">
    <location>
        <begin position="1"/>
        <end position="16"/>
    </location>
</feature>
<dbReference type="OrthoDB" id="3800696at2759"/>
<gene>
    <name evidence="4" type="ORF">BU24DRAFT_465815</name>
</gene>
<evidence type="ECO:0000313" key="5">
    <source>
        <dbReference type="Proteomes" id="UP000799778"/>
    </source>
</evidence>
<feature type="region of interest" description="Disordered" evidence="1">
    <location>
        <begin position="268"/>
        <end position="315"/>
    </location>
</feature>
<dbReference type="CDD" id="cd12087">
    <property type="entry name" value="TM_EGFR-like"/>
    <property type="match status" value="1"/>
</dbReference>
<keyword evidence="2" id="KW-0472">Membrane</keyword>
<feature type="compositionally biased region" description="Low complexity" evidence="1">
    <location>
        <begin position="150"/>
        <end position="199"/>
    </location>
</feature>
<proteinExistence type="predicted"/>
<dbReference type="EMBL" id="ML978073">
    <property type="protein sequence ID" value="KAF2012261.1"/>
    <property type="molecule type" value="Genomic_DNA"/>
</dbReference>